<comment type="caution">
    <text evidence="1">The sequence shown here is derived from an EMBL/GenBank/DDBJ whole genome shotgun (WGS) entry which is preliminary data.</text>
</comment>
<dbReference type="Proteomes" id="UP000572680">
    <property type="component" value="Unassembled WGS sequence"/>
</dbReference>
<evidence type="ECO:0000313" key="1">
    <source>
        <dbReference type="EMBL" id="MBA8957494.1"/>
    </source>
</evidence>
<protein>
    <submittedName>
        <fullName evidence="1">Uncharacterized protein</fullName>
    </submittedName>
</protein>
<accession>A0A7W3QS61</accession>
<sequence length="70" mass="7547">MLHLLAPPLLPIHDSDHAAPHGGYRLARVVTVVSAERVGQGLKSTQHDQRRRADGLSVRKYGELAIGADA</sequence>
<proteinExistence type="predicted"/>
<gene>
    <name evidence="1" type="ORF">HNR61_009187</name>
</gene>
<organism evidence="1 2">
    <name type="scientific">Actinomadura namibiensis</name>
    <dbReference type="NCBI Taxonomy" id="182080"/>
    <lineage>
        <taxon>Bacteria</taxon>
        <taxon>Bacillati</taxon>
        <taxon>Actinomycetota</taxon>
        <taxon>Actinomycetes</taxon>
        <taxon>Streptosporangiales</taxon>
        <taxon>Thermomonosporaceae</taxon>
        <taxon>Actinomadura</taxon>
    </lineage>
</organism>
<evidence type="ECO:0000313" key="2">
    <source>
        <dbReference type="Proteomes" id="UP000572680"/>
    </source>
</evidence>
<dbReference type="RefSeq" id="WP_182849308.1">
    <property type="nucleotide sequence ID" value="NZ_BAAALP010000131.1"/>
</dbReference>
<keyword evidence="2" id="KW-1185">Reference proteome</keyword>
<name>A0A7W3QS61_ACTNM</name>
<dbReference type="AlphaFoldDB" id="A0A7W3QS61"/>
<reference evidence="1 2" key="1">
    <citation type="submission" date="2020-08" db="EMBL/GenBank/DDBJ databases">
        <title>Genomic Encyclopedia of Type Strains, Phase IV (KMG-IV): sequencing the most valuable type-strain genomes for metagenomic binning, comparative biology and taxonomic classification.</title>
        <authorList>
            <person name="Goeker M."/>
        </authorList>
    </citation>
    <scope>NUCLEOTIDE SEQUENCE [LARGE SCALE GENOMIC DNA]</scope>
    <source>
        <strain evidence="1 2">DSM 44197</strain>
    </source>
</reference>
<dbReference type="EMBL" id="JACJIA010000024">
    <property type="protein sequence ID" value="MBA8957494.1"/>
    <property type="molecule type" value="Genomic_DNA"/>
</dbReference>